<gene>
    <name evidence="1" type="ORF">J2S74_004961</name>
</gene>
<evidence type="ECO:0000313" key="2">
    <source>
        <dbReference type="Proteomes" id="UP001230005"/>
    </source>
</evidence>
<dbReference type="RefSeq" id="WP_307331337.1">
    <property type="nucleotide sequence ID" value="NZ_JAUSUG010000029.1"/>
</dbReference>
<keyword evidence="2" id="KW-1185">Reference proteome</keyword>
<comment type="caution">
    <text evidence="1">The sequence shown here is derived from an EMBL/GenBank/DDBJ whole genome shotgun (WGS) entry which is preliminary data.</text>
</comment>
<proteinExistence type="predicted"/>
<reference evidence="1 2" key="1">
    <citation type="submission" date="2023-07" db="EMBL/GenBank/DDBJ databases">
        <title>Genomic Encyclopedia of Type Strains, Phase IV (KMG-IV): sequencing the most valuable type-strain genomes for metagenomic binning, comparative biology and taxonomic classification.</title>
        <authorList>
            <person name="Goeker M."/>
        </authorList>
    </citation>
    <scope>NUCLEOTIDE SEQUENCE [LARGE SCALE GENOMIC DNA]</scope>
    <source>
        <strain evidence="1 2">DSM 9768</strain>
    </source>
</reference>
<protein>
    <submittedName>
        <fullName evidence="1">Uncharacterized protein</fullName>
    </submittedName>
</protein>
<name>A0ABU0A1Y2_9BACI</name>
<dbReference type="EMBL" id="JAUSUG010000029">
    <property type="protein sequence ID" value="MDQ0257503.1"/>
    <property type="molecule type" value="Genomic_DNA"/>
</dbReference>
<organism evidence="1 2">
    <name type="scientific">Evansella vedderi</name>
    <dbReference type="NCBI Taxonomy" id="38282"/>
    <lineage>
        <taxon>Bacteria</taxon>
        <taxon>Bacillati</taxon>
        <taxon>Bacillota</taxon>
        <taxon>Bacilli</taxon>
        <taxon>Bacillales</taxon>
        <taxon>Bacillaceae</taxon>
        <taxon>Evansella</taxon>
    </lineage>
</organism>
<accession>A0ABU0A1Y2</accession>
<sequence length="60" mass="6951">MKRKQIEEFDDAFEDGVFAFPPSPSEPKVKIKALGEYCKQKGVLPTDLTNEEMRQFLDEE</sequence>
<evidence type="ECO:0000313" key="1">
    <source>
        <dbReference type="EMBL" id="MDQ0257503.1"/>
    </source>
</evidence>
<dbReference type="Proteomes" id="UP001230005">
    <property type="component" value="Unassembled WGS sequence"/>
</dbReference>